<evidence type="ECO:0000256" key="1">
    <source>
        <dbReference type="SAM" id="MobiDB-lite"/>
    </source>
</evidence>
<keyword evidence="3" id="KW-1185">Reference proteome</keyword>
<dbReference type="HOGENOM" id="CLU_479057_0_0_1"/>
<proteinExistence type="predicted"/>
<reference evidence="2 3" key="1">
    <citation type="submission" date="2014-04" db="EMBL/GenBank/DDBJ databases">
        <authorList>
            <consortium name="DOE Joint Genome Institute"/>
            <person name="Kuo A."/>
            <person name="Kohler A."/>
            <person name="Costa M.D."/>
            <person name="Nagy L.G."/>
            <person name="Floudas D."/>
            <person name="Copeland A."/>
            <person name="Barry K.W."/>
            <person name="Cichocki N."/>
            <person name="Veneault-Fourrey C."/>
            <person name="LaButti K."/>
            <person name="Lindquist E.A."/>
            <person name="Lipzen A."/>
            <person name="Lundell T."/>
            <person name="Morin E."/>
            <person name="Murat C."/>
            <person name="Sun H."/>
            <person name="Tunlid A."/>
            <person name="Henrissat B."/>
            <person name="Grigoriev I.V."/>
            <person name="Hibbett D.S."/>
            <person name="Martin F."/>
            <person name="Nordberg H.P."/>
            <person name="Cantor M.N."/>
            <person name="Hua S.X."/>
        </authorList>
    </citation>
    <scope>NUCLEOTIDE SEQUENCE [LARGE SCALE GENOMIC DNA]</scope>
    <source>
        <strain evidence="2 3">Marx 270</strain>
    </source>
</reference>
<feature type="compositionally biased region" description="Polar residues" evidence="1">
    <location>
        <begin position="486"/>
        <end position="500"/>
    </location>
</feature>
<feature type="region of interest" description="Disordered" evidence="1">
    <location>
        <begin position="366"/>
        <end position="413"/>
    </location>
</feature>
<feature type="compositionally biased region" description="Polar residues" evidence="1">
    <location>
        <begin position="282"/>
        <end position="304"/>
    </location>
</feature>
<accession>A0A0C3K914</accession>
<feature type="region of interest" description="Disordered" evidence="1">
    <location>
        <begin position="431"/>
        <end position="500"/>
    </location>
</feature>
<dbReference type="Proteomes" id="UP000054217">
    <property type="component" value="Unassembled WGS sequence"/>
</dbReference>
<name>A0A0C3K914_PISTI</name>
<evidence type="ECO:0000313" key="2">
    <source>
        <dbReference type="EMBL" id="KIO06107.1"/>
    </source>
</evidence>
<protein>
    <submittedName>
        <fullName evidence="2">Uncharacterized protein</fullName>
    </submittedName>
</protein>
<dbReference type="OrthoDB" id="2615814at2759"/>
<dbReference type="EMBL" id="KN831964">
    <property type="protein sequence ID" value="KIO06107.1"/>
    <property type="molecule type" value="Genomic_DNA"/>
</dbReference>
<dbReference type="AlphaFoldDB" id="A0A0C3K914"/>
<reference evidence="3" key="2">
    <citation type="submission" date="2015-01" db="EMBL/GenBank/DDBJ databases">
        <title>Evolutionary Origins and Diversification of the Mycorrhizal Mutualists.</title>
        <authorList>
            <consortium name="DOE Joint Genome Institute"/>
            <consortium name="Mycorrhizal Genomics Consortium"/>
            <person name="Kohler A."/>
            <person name="Kuo A."/>
            <person name="Nagy L.G."/>
            <person name="Floudas D."/>
            <person name="Copeland A."/>
            <person name="Barry K.W."/>
            <person name="Cichocki N."/>
            <person name="Veneault-Fourrey C."/>
            <person name="LaButti K."/>
            <person name="Lindquist E.A."/>
            <person name="Lipzen A."/>
            <person name="Lundell T."/>
            <person name="Morin E."/>
            <person name="Murat C."/>
            <person name="Riley R."/>
            <person name="Ohm R."/>
            <person name="Sun H."/>
            <person name="Tunlid A."/>
            <person name="Henrissat B."/>
            <person name="Grigoriev I.V."/>
            <person name="Hibbett D.S."/>
            <person name="Martin F."/>
        </authorList>
    </citation>
    <scope>NUCLEOTIDE SEQUENCE [LARGE SCALE GENOMIC DNA]</scope>
    <source>
        <strain evidence="3">Marx 270</strain>
    </source>
</reference>
<dbReference type="InParanoid" id="A0A0C3K914"/>
<gene>
    <name evidence="2" type="ORF">M404DRAFT_24861</name>
</gene>
<evidence type="ECO:0000313" key="3">
    <source>
        <dbReference type="Proteomes" id="UP000054217"/>
    </source>
</evidence>
<feature type="region of interest" description="Disordered" evidence="1">
    <location>
        <begin position="282"/>
        <end position="307"/>
    </location>
</feature>
<feature type="compositionally biased region" description="Polar residues" evidence="1">
    <location>
        <begin position="449"/>
        <end position="478"/>
    </location>
</feature>
<organism evidence="2 3">
    <name type="scientific">Pisolithus tinctorius Marx 270</name>
    <dbReference type="NCBI Taxonomy" id="870435"/>
    <lineage>
        <taxon>Eukaryota</taxon>
        <taxon>Fungi</taxon>
        <taxon>Dikarya</taxon>
        <taxon>Basidiomycota</taxon>
        <taxon>Agaricomycotina</taxon>
        <taxon>Agaricomycetes</taxon>
        <taxon>Agaricomycetidae</taxon>
        <taxon>Boletales</taxon>
        <taxon>Sclerodermatineae</taxon>
        <taxon>Pisolithaceae</taxon>
        <taxon>Pisolithus</taxon>
    </lineage>
</organism>
<feature type="compositionally biased region" description="Low complexity" evidence="1">
    <location>
        <begin position="384"/>
        <end position="412"/>
    </location>
</feature>
<sequence>MSFLPSPGHLLGADLWPGDLQTIIQNCVSIHQLQQWECFPTSLCHMIEWATVARHLTAPDRRRSHLLIYKTLPIPEPCDALYPVSVRIYGFLDKFCVSDFGNWNGDCARAACAVQSLTINSMGNTAAWRNQIECLNLAATFASRILKILLPSVQFRHHLHLQRKVFSKRLFDLQESQATRNNSPHAQNAHIPKLPEYPWEWNGPLEILEMQQDGNVTPIHELLLSRGDFVEIDAEFDLVVARNYYSQSPAMADLAPQQATDVPLATNSPTEVRRIRINQISEEQPSVHPSESTMQELDPSSSQLTHRHSTGFMPTPIRTPPCPALPSAFSPQAFSECSEAWKSKMWYDLVTLPTIHLHVVASSSVMAPKRDASQPKETPPPKQTRTTASSLATTTPSTNDTPVQQPAAPPTTNDALVQQTAGITSMTMSMSDLPEPVASKNSPCHETDPSSTASTNTLPSTGSSVTTDVSLAHQTTDPCSHESPVHPQSSPSRDNLHPSTVNASTIGAVAPVPESGVFDPDRVSTCPDLLLNRLRILSTYSNHDANTFVLGHILPTATWGTTDPYEDRSKVLCNPSMNEPINIWILGHITGTWFMKNGAPDNQCSITVLSLSSKLGQYTNLLLSEFSVPALHTFPSIGFDPDLGI</sequence>